<organism evidence="2 3">
    <name type="scientific">Agrocybe chaxingu</name>
    <dbReference type="NCBI Taxonomy" id="84603"/>
    <lineage>
        <taxon>Eukaryota</taxon>
        <taxon>Fungi</taxon>
        <taxon>Dikarya</taxon>
        <taxon>Basidiomycota</taxon>
        <taxon>Agaricomycotina</taxon>
        <taxon>Agaricomycetes</taxon>
        <taxon>Agaricomycetidae</taxon>
        <taxon>Agaricales</taxon>
        <taxon>Agaricineae</taxon>
        <taxon>Strophariaceae</taxon>
        <taxon>Agrocybe</taxon>
    </lineage>
</organism>
<comment type="caution">
    <text evidence="2">The sequence shown here is derived from an EMBL/GenBank/DDBJ whole genome shotgun (WGS) entry which is preliminary data.</text>
</comment>
<proteinExistence type="predicted"/>
<dbReference type="Proteomes" id="UP001148786">
    <property type="component" value="Unassembled WGS sequence"/>
</dbReference>
<accession>A0A9W8JK38</accession>
<keyword evidence="3" id="KW-1185">Reference proteome</keyword>
<sequence length="221" mass="25315">MWGGRAKVFKWVPAEDNPSFLLRTKVDSHDAEEEYRHYTKNQRHYWAHCNHWDLNEYLPRYPDGTRKEDMNEHDSDEVDDGYDSRPVFVYDPLPPAERLQRPEDTFANAGAKTIMRNLVDTVSATVSTNPYAPVQLSLAQYLRQRHGFTVSTAPTNYTVLHDSTHNSTVALDKPWQVGICGRLQQHGHRRAGEGSFRLHSPSELVGHKPTPQRRPSTPPSS</sequence>
<name>A0A9W8JK38_9AGAR</name>
<dbReference type="AlphaFoldDB" id="A0A9W8JK38"/>
<reference evidence="2" key="1">
    <citation type="submission" date="2022-07" db="EMBL/GenBank/DDBJ databases">
        <title>Genome Sequence of Agrocybe chaxingu.</title>
        <authorList>
            <person name="Buettner E."/>
        </authorList>
    </citation>
    <scope>NUCLEOTIDE SEQUENCE</scope>
    <source>
        <strain evidence="2">MP-N11</strain>
    </source>
</reference>
<gene>
    <name evidence="2" type="ORF">NLJ89_g12383</name>
</gene>
<evidence type="ECO:0000256" key="1">
    <source>
        <dbReference type="SAM" id="MobiDB-lite"/>
    </source>
</evidence>
<evidence type="ECO:0000313" key="3">
    <source>
        <dbReference type="Proteomes" id="UP001148786"/>
    </source>
</evidence>
<feature type="region of interest" description="Disordered" evidence="1">
    <location>
        <begin position="186"/>
        <end position="221"/>
    </location>
</feature>
<protein>
    <submittedName>
        <fullName evidence="2">Uncharacterized protein</fullName>
    </submittedName>
</protein>
<dbReference type="EMBL" id="JANKHO010004189">
    <property type="protein sequence ID" value="KAJ3478248.1"/>
    <property type="molecule type" value="Genomic_DNA"/>
</dbReference>
<evidence type="ECO:0000313" key="2">
    <source>
        <dbReference type="EMBL" id="KAJ3478248.1"/>
    </source>
</evidence>